<name>A0ABU0LRD8_9HYPH</name>
<dbReference type="InterPro" id="IPR044492">
    <property type="entry name" value="P_typ_ATPase_HD_dom"/>
</dbReference>
<dbReference type="PROSITE" id="PS00154">
    <property type="entry name" value="ATPASE_E1_E2"/>
    <property type="match status" value="1"/>
</dbReference>
<dbReference type="InterPro" id="IPR006068">
    <property type="entry name" value="ATPase_P-typ_cation-transptr_C"/>
</dbReference>
<keyword evidence="4 11" id="KW-0812">Transmembrane</keyword>
<dbReference type="InterPro" id="IPR023214">
    <property type="entry name" value="HAD_sf"/>
</dbReference>
<evidence type="ECO:0000259" key="12">
    <source>
        <dbReference type="SMART" id="SM00831"/>
    </source>
</evidence>
<dbReference type="Pfam" id="PF13246">
    <property type="entry name" value="Cation_ATPase"/>
    <property type="match status" value="1"/>
</dbReference>
<dbReference type="InterPro" id="IPR059000">
    <property type="entry name" value="ATPase_P-type_domA"/>
</dbReference>
<dbReference type="InterPro" id="IPR023298">
    <property type="entry name" value="ATPase_P-typ_TM_dom_sf"/>
</dbReference>
<evidence type="ECO:0000256" key="2">
    <source>
        <dbReference type="ARBA" id="ARBA00005675"/>
    </source>
</evidence>
<keyword evidence="8 11" id="KW-1133">Transmembrane helix</keyword>
<dbReference type="PANTHER" id="PTHR43294">
    <property type="entry name" value="SODIUM/POTASSIUM-TRANSPORTING ATPASE SUBUNIT ALPHA"/>
    <property type="match status" value="1"/>
</dbReference>
<gene>
    <name evidence="13" type="ORF">QOZ99_002179</name>
</gene>
<feature type="transmembrane region" description="Helical" evidence="11">
    <location>
        <begin position="906"/>
        <end position="925"/>
    </location>
</feature>
<dbReference type="InterPro" id="IPR023299">
    <property type="entry name" value="ATPase_P-typ_cyto_dom_N"/>
</dbReference>
<keyword evidence="3" id="KW-1003">Cell membrane</keyword>
<dbReference type="NCBIfam" id="TIGR01494">
    <property type="entry name" value="ATPase_P-type"/>
    <property type="match status" value="2"/>
</dbReference>
<feature type="transmembrane region" description="Helical" evidence="11">
    <location>
        <begin position="100"/>
        <end position="118"/>
    </location>
</feature>
<dbReference type="SUPFAM" id="SSF81665">
    <property type="entry name" value="Calcium ATPase, transmembrane domain M"/>
    <property type="match status" value="1"/>
</dbReference>
<dbReference type="PRINTS" id="PR00120">
    <property type="entry name" value="HATPASE"/>
</dbReference>
<proteinExistence type="inferred from homology"/>
<dbReference type="SFLD" id="SFLDS00003">
    <property type="entry name" value="Haloacid_Dehalogenase"/>
    <property type="match status" value="1"/>
</dbReference>
<evidence type="ECO:0000256" key="6">
    <source>
        <dbReference type="ARBA" id="ARBA00022840"/>
    </source>
</evidence>
<keyword evidence="6" id="KW-0067">ATP-binding</keyword>
<dbReference type="SFLD" id="SFLDG00002">
    <property type="entry name" value="C1.7:_P-type_atpase_like"/>
    <property type="match status" value="1"/>
</dbReference>
<feature type="transmembrane region" description="Helical" evidence="11">
    <location>
        <begin position="124"/>
        <end position="140"/>
    </location>
</feature>
<dbReference type="Gene3D" id="3.40.1110.10">
    <property type="entry name" value="Calcium-transporting ATPase, cytoplasmic domain N"/>
    <property type="match status" value="1"/>
</dbReference>
<dbReference type="Gene3D" id="1.20.1110.10">
    <property type="entry name" value="Calcium-transporting ATPase, transmembrane domain"/>
    <property type="match status" value="1"/>
</dbReference>
<dbReference type="PRINTS" id="PR00119">
    <property type="entry name" value="CATATPASE"/>
</dbReference>
<dbReference type="InterPro" id="IPR001757">
    <property type="entry name" value="P_typ_ATPase"/>
</dbReference>
<dbReference type="InterPro" id="IPR050510">
    <property type="entry name" value="Cation_transp_ATPase_P-type"/>
</dbReference>
<evidence type="ECO:0000313" key="13">
    <source>
        <dbReference type="EMBL" id="MDQ0511282.1"/>
    </source>
</evidence>
<accession>A0ABU0LRD8</accession>
<keyword evidence="14" id="KW-1185">Reference proteome</keyword>
<evidence type="ECO:0000256" key="10">
    <source>
        <dbReference type="SAM" id="MobiDB-lite"/>
    </source>
</evidence>
<evidence type="ECO:0000256" key="8">
    <source>
        <dbReference type="ARBA" id="ARBA00022989"/>
    </source>
</evidence>
<dbReference type="Proteomes" id="UP001235094">
    <property type="component" value="Unassembled WGS sequence"/>
</dbReference>
<keyword evidence="5" id="KW-0547">Nucleotide-binding</keyword>
<dbReference type="EMBL" id="JAUSVR010000006">
    <property type="protein sequence ID" value="MDQ0511282.1"/>
    <property type="molecule type" value="Genomic_DNA"/>
</dbReference>
<protein>
    <submittedName>
        <fullName evidence="13">Magnesium-transporting ATPase (P-type)</fullName>
    </submittedName>
</protein>
<feature type="transmembrane region" description="Helical" evidence="11">
    <location>
        <begin position="807"/>
        <end position="831"/>
    </location>
</feature>
<dbReference type="Pfam" id="PF00690">
    <property type="entry name" value="Cation_ATPase_N"/>
    <property type="match status" value="1"/>
</dbReference>
<evidence type="ECO:0000256" key="4">
    <source>
        <dbReference type="ARBA" id="ARBA00022692"/>
    </source>
</evidence>
<dbReference type="InterPro" id="IPR036412">
    <property type="entry name" value="HAD-like_sf"/>
</dbReference>
<dbReference type="Pfam" id="PF00122">
    <property type="entry name" value="E1-E2_ATPase"/>
    <property type="match status" value="1"/>
</dbReference>
<comment type="caution">
    <text evidence="13">The sequence shown here is derived from an EMBL/GenBank/DDBJ whole genome shotgun (WGS) entry which is preliminary data.</text>
</comment>
<dbReference type="SFLD" id="SFLDF00027">
    <property type="entry name" value="p-type_atpase"/>
    <property type="match status" value="1"/>
</dbReference>
<feature type="transmembrane region" description="Helical" evidence="11">
    <location>
        <begin position="876"/>
        <end position="894"/>
    </location>
</feature>
<sequence length="943" mass="98652">MAPRLLPAEPESATGTMIDAAPPPGSSAPSRSAPRTPPAPHPARPPDWHALPHEAVAGHLDASPQGLSPAEAQARLQRHGANALPEPPGRHPLLRFLAQFNNALIYFLLAGAFAALLLGHHVDAGVIVAVVLVNAIVGFVQEGRAEQALKAIGNMISPQASALRGNRRVSVAARDLVPGDLVILEAGDRVPADTRLVRARGMRIDESVLTGESLAVSKREDPAPRDAALGDRHSMAFSGTTVAAGQGAGIVVSTGRHTEIGRIGTLIAGVEPLATPLLRQIDAFAHRFTWAVLIAGAGLFLFAVAVRGYGWSEALMAVVALAVGVVPEGLPAVITITLAIGVRRMAVRHAIIRRLPAVETLGATSIICSDKTGTLTRNEMTVRRLFLPTAGPDTGEIEVSGAGYGPEGDLSWPAASEAEGDPAAAAEALLRCGLLCNDAHLSASAGHWNAEGDPMEGALVALAMKAGVKPEVERAHWLRRDEIPFDAAHRFMAVLAQGPQGACVAFIKGAPEAVLAMCDAPDMARWDAAIESAARQGERVLGFAMRRFETAPARLTAEALTGPGASPRAVFLGLAGFIDPPRPEAVAAIAECRTAGIGVKMITGDHGATAKAIARQLGIAPDPAVVTGAQVDGASDAALIAMARDTAVFARTSPENKLRIVRALQSSGAVVAMTGDGVNDAPALRQADVGIAMGRKGTEAAKQAAEVVLVDDNFATIVAAVQEGRTVYDNIRKMIAWTLPTNGGEVLAVIIAILLGVALPVSPAQILWMNLLLSATLGLALAFEPTEPGVMRRPPRAADAGLMTPFMLWRVVLVSLLFMAVTFAMQALAVARGHDEAMARTIVVNTIVVMEIFYLFNVRFLHMTSVTWRGALGTPAVLMAIAAVTLGQVAFTYLPAMQIIFDTRPVGLVDGLFILGAGVALMGVLEAEKALLRRLRLFATEDM</sequence>
<evidence type="ECO:0000313" key="14">
    <source>
        <dbReference type="Proteomes" id="UP001235094"/>
    </source>
</evidence>
<dbReference type="PANTHER" id="PTHR43294:SF21">
    <property type="entry name" value="CATION TRANSPORTING ATPASE"/>
    <property type="match status" value="1"/>
</dbReference>
<dbReference type="Gene3D" id="2.70.150.10">
    <property type="entry name" value="Calcium-transporting ATPase, cytoplasmic transduction domain A"/>
    <property type="match status" value="1"/>
</dbReference>
<dbReference type="InterPro" id="IPR004014">
    <property type="entry name" value="ATPase_P-typ_cation-transptr_N"/>
</dbReference>
<feature type="transmembrane region" description="Helical" evidence="11">
    <location>
        <begin position="837"/>
        <end position="856"/>
    </location>
</feature>
<dbReference type="SUPFAM" id="SSF81660">
    <property type="entry name" value="Metal cation-transporting ATPase, ATP-binding domain N"/>
    <property type="match status" value="1"/>
</dbReference>
<evidence type="ECO:0000256" key="11">
    <source>
        <dbReference type="SAM" id="Phobius"/>
    </source>
</evidence>
<keyword evidence="9 11" id="KW-0472">Membrane</keyword>
<dbReference type="SUPFAM" id="SSF56784">
    <property type="entry name" value="HAD-like"/>
    <property type="match status" value="1"/>
</dbReference>
<evidence type="ECO:0000256" key="1">
    <source>
        <dbReference type="ARBA" id="ARBA00004651"/>
    </source>
</evidence>
<comment type="similarity">
    <text evidence="2">Belongs to the cation transport ATPase (P-type) (TC 3.A.3) family. Type IIA subfamily.</text>
</comment>
<feature type="transmembrane region" description="Helical" evidence="11">
    <location>
        <begin position="315"/>
        <end position="342"/>
    </location>
</feature>
<evidence type="ECO:0000256" key="7">
    <source>
        <dbReference type="ARBA" id="ARBA00022967"/>
    </source>
</evidence>
<dbReference type="InterPro" id="IPR008250">
    <property type="entry name" value="ATPase_P-typ_transduc_dom_A_sf"/>
</dbReference>
<evidence type="ECO:0000256" key="5">
    <source>
        <dbReference type="ARBA" id="ARBA00022741"/>
    </source>
</evidence>
<reference evidence="13 14" key="1">
    <citation type="submission" date="2023-07" db="EMBL/GenBank/DDBJ databases">
        <title>Genomic Encyclopedia of Type Strains, Phase IV (KMG-IV): sequencing the most valuable type-strain genomes for metagenomic binning, comparative biology and taxonomic classification.</title>
        <authorList>
            <person name="Goeker M."/>
        </authorList>
    </citation>
    <scope>NUCLEOTIDE SEQUENCE [LARGE SCALE GENOMIC DNA]</scope>
    <source>
        <strain evidence="13 14">DSM 15561</strain>
    </source>
</reference>
<dbReference type="Pfam" id="PF00689">
    <property type="entry name" value="Cation_ATPase_C"/>
    <property type="match status" value="1"/>
</dbReference>
<dbReference type="SUPFAM" id="SSF81653">
    <property type="entry name" value="Calcium ATPase, transduction domain A"/>
    <property type="match status" value="1"/>
</dbReference>
<organism evidence="13 14">
    <name type="scientific">Ancylobacter amanitiformis</name>
    <dbReference type="NCBI Taxonomy" id="217069"/>
    <lineage>
        <taxon>Bacteria</taxon>
        <taxon>Pseudomonadati</taxon>
        <taxon>Pseudomonadota</taxon>
        <taxon>Alphaproteobacteria</taxon>
        <taxon>Hyphomicrobiales</taxon>
        <taxon>Xanthobacteraceae</taxon>
        <taxon>Ancylobacter</taxon>
    </lineage>
</organism>
<comment type="subcellular location">
    <subcellularLocation>
        <location evidence="1">Cell membrane</location>
        <topology evidence="1">Multi-pass membrane protein</topology>
    </subcellularLocation>
</comment>
<feature type="domain" description="Cation-transporting P-type ATPase N-terminal" evidence="12">
    <location>
        <begin position="47"/>
        <end position="120"/>
    </location>
</feature>
<evidence type="ECO:0000256" key="3">
    <source>
        <dbReference type="ARBA" id="ARBA00022475"/>
    </source>
</evidence>
<keyword evidence="7" id="KW-1278">Translocase</keyword>
<feature type="region of interest" description="Disordered" evidence="10">
    <location>
        <begin position="1"/>
        <end position="85"/>
    </location>
</feature>
<feature type="transmembrane region" description="Helical" evidence="11">
    <location>
        <begin position="742"/>
        <end position="761"/>
    </location>
</feature>
<feature type="transmembrane region" description="Helical" evidence="11">
    <location>
        <begin position="288"/>
        <end position="309"/>
    </location>
</feature>
<dbReference type="InterPro" id="IPR018303">
    <property type="entry name" value="ATPase_P-typ_P_site"/>
</dbReference>
<evidence type="ECO:0000256" key="9">
    <source>
        <dbReference type="ARBA" id="ARBA00023136"/>
    </source>
</evidence>
<dbReference type="Gene3D" id="3.40.50.1000">
    <property type="entry name" value="HAD superfamily/HAD-like"/>
    <property type="match status" value="1"/>
</dbReference>
<dbReference type="SMART" id="SM00831">
    <property type="entry name" value="Cation_ATPase_N"/>
    <property type="match status" value="1"/>
</dbReference>
<feature type="transmembrane region" description="Helical" evidence="11">
    <location>
        <begin position="767"/>
        <end position="786"/>
    </location>
</feature>